<dbReference type="HOGENOM" id="CLU_059836_0_0_1"/>
<keyword evidence="5" id="KW-0560">Oxidoreductase</keyword>
<evidence type="ECO:0000256" key="8">
    <source>
        <dbReference type="SAM" id="MobiDB-lite"/>
    </source>
</evidence>
<sequence>MIESINSNNAIGSSGEVFYIPDFLTEEEERYVMRKIRDSPQHRWKNLKNRSLGTIGGQLTGKNILIPEAFPPFVDKYPDIISRLKNAGIFMTSPHGAPNHIILNEYLPGQGIMPHEDGPAYHPIVATLSLGSHAVFHYYQYKSAERRDGTGNDPANENEGQPVDPKPALSVLLEPRSVIITTGSFYRSHLHGIDEVSEDVFSRGDGVTGPQIQGTGVEIANWKLVSGSKFKDAFLNGGSLKRDVRYSLTCRDVVRVVRNTSALYPWRP</sequence>
<dbReference type="InterPro" id="IPR027450">
    <property type="entry name" value="AlkB-like"/>
</dbReference>
<gene>
    <name evidence="10" type="ORF">Moror_5712</name>
</gene>
<feature type="region of interest" description="Disordered" evidence="8">
    <location>
        <begin position="146"/>
        <end position="167"/>
    </location>
</feature>
<comment type="similarity">
    <text evidence="2">Belongs to the alkB family.</text>
</comment>
<evidence type="ECO:0000259" key="9">
    <source>
        <dbReference type="PROSITE" id="PS51471"/>
    </source>
</evidence>
<dbReference type="InterPro" id="IPR037151">
    <property type="entry name" value="AlkB-like_sf"/>
</dbReference>
<protein>
    <submittedName>
        <fullName evidence="10">Alkbh6 protein</fullName>
    </submittedName>
</protein>
<dbReference type="Gene3D" id="2.60.120.590">
    <property type="entry name" value="Alpha-ketoglutarate-dependent dioxygenase AlkB-like"/>
    <property type="match status" value="1"/>
</dbReference>
<dbReference type="KEGG" id="mrr:Moror_5712"/>
<comment type="subcellular location">
    <subcellularLocation>
        <location evidence="1">Nucleus</location>
    </subcellularLocation>
</comment>
<dbReference type="PROSITE" id="PS51471">
    <property type="entry name" value="FE2OG_OXY"/>
    <property type="match status" value="1"/>
</dbReference>
<dbReference type="GO" id="GO:0005634">
    <property type="term" value="C:nucleus"/>
    <property type="evidence" value="ECO:0007669"/>
    <property type="project" value="UniProtKB-SubCell"/>
</dbReference>
<evidence type="ECO:0000256" key="4">
    <source>
        <dbReference type="ARBA" id="ARBA00022964"/>
    </source>
</evidence>
<organism evidence="10 11">
    <name type="scientific">Moniliophthora roreri (strain MCA 2997)</name>
    <name type="common">Cocoa frosty pod rot fungus</name>
    <name type="synonym">Crinipellis roreri</name>
    <dbReference type="NCBI Taxonomy" id="1381753"/>
    <lineage>
        <taxon>Eukaryota</taxon>
        <taxon>Fungi</taxon>
        <taxon>Dikarya</taxon>
        <taxon>Basidiomycota</taxon>
        <taxon>Agaricomycotina</taxon>
        <taxon>Agaricomycetes</taxon>
        <taxon>Agaricomycetidae</taxon>
        <taxon>Agaricales</taxon>
        <taxon>Marasmiineae</taxon>
        <taxon>Marasmiaceae</taxon>
        <taxon>Moniliophthora</taxon>
    </lineage>
</organism>
<keyword evidence="6" id="KW-0408">Iron</keyword>
<evidence type="ECO:0000256" key="5">
    <source>
        <dbReference type="ARBA" id="ARBA00023002"/>
    </source>
</evidence>
<evidence type="ECO:0000313" key="11">
    <source>
        <dbReference type="Proteomes" id="UP000017559"/>
    </source>
</evidence>
<name>V2X3G8_MONRO</name>
<keyword evidence="7" id="KW-0539">Nucleus</keyword>
<accession>V2X3G8</accession>
<evidence type="ECO:0000256" key="7">
    <source>
        <dbReference type="ARBA" id="ARBA00023242"/>
    </source>
</evidence>
<feature type="domain" description="Fe2OG dioxygenase" evidence="9">
    <location>
        <begin position="97"/>
        <end position="258"/>
    </location>
</feature>
<dbReference type="GO" id="GO:0046872">
    <property type="term" value="F:metal ion binding"/>
    <property type="evidence" value="ECO:0007669"/>
    <property type="project" value="UniProtKB-KW"/>
</dbReference>
<dbReference type="OrthoDB" id="412814at2759"/>
<dbReference type="AlphaFoldDB" id="V2X3G8"/>
<dbReference type="Proteomes" id="UP000017559">
    <property type="component" value="Unassembled WGS sequence"/>
</dbReference>
<dbReference type="EMBL" id="AWSO01000804">
    <property type="protein sequence ID" value="ESK87336.1"/>
    <property type="molecule type" value="Genomic_DNA"/>
</dbReference>
<dbReference type="InterPro" id="IPR032862">
    <property type="entry name" value="ALKBH6"/>
</dbReference>
<evidence type="ECO:0000256" key="1">
    <source>
        <dbReference type="ARBA" id="ARBA00004123"/>
    </source>
</evidence>
<evidence type="ECO:0000256" key="2">
    <source>
        <dbReference type="ARBA" id="ARBA00007879"/>
    </source>
</evidence>
<dbReference type="STRING" id="1381753.V2X3G8"/>
<reference evidence="10 11" key="1">
    <citation type="journal article" date="2014" name="BMC Genomics">
        <title>Genome and secretome analysis of the hemibiotrophic fungal pathogen, Moniliophthora roreri, which causes frosty pod rot disease of cacao: mechanisms of the biotrophic and necrotrophic phases.</title>
        <authorList>
            <person name="Meinhardt L.W."/>
            <person name="Costa G.G.L."/>
            <person name="Thomazella D.P.T."/>
            <person name="Teixeira P.J.P.L."/>
            <person name="Carazzolle M.F."/>
            <person name="Schuster S.C."/>
            <person name="Carlson J.E."/>
            <person name="Guiltinan M.J."/>
            <person name="Mieczkowski P."/>
            <person name="Farmer A."/>
            <person name="Ramaraj T."/>
            <person name="Crozier J."/>
            <person name="Davis R.E."/>
            <person name="Shao J."/>
            <person name="Melnick R.L."/>
            <person name="Pereira G.A.G."/>
            <person name="Bailey B.A."/>
        </authorList>
    </citation>
    <scope>NUCLEOTIDE SEQUENCE [LARGE SCALE GENOMIC DNA]</scope>
    <source>
        <strain evidence="10 11">MCA 2997</strain>
    </source>
</reference>
<keyword evidence="11" id="KW-1185">Reference proteome</keyword>
<dbReference type="InterPro" id="IPR005123">
    <property type="entry name" value="Oxoglu/Fe-dep_dioxygenase_dom"/>
</dbReference>
<evidence type="ECO:0000256" key="3">
    <source>
        <dbReference type="ARBA" id="ARBA00022723"/>
    </source>
</evidence>
<evidence type="ECO:0000256" key="6">
    <source>
        <dbReference type="ARBA" id="ARBA00023004"/>
    </source>
</evidence>
<dbReference type="SUPFAM" id="SSF51197">
    <property type="entry name" value="Clavaminate synthase-like"/>
    <property type="match status" value="1"/>
</dbReference>
<dbReference type="Pfam" id="PF13532">
    <property type="entry name" value="2OG-FeII_Oxy_2"/>
    <property type="match status" value="1"/>
</dbReference>
<dbReference type="GO" id="GO:0051213">
    <property type="term" value="F:dioxygenase activity"/>
    <property type="evidence" value="ECO:0007669"/>
    <property type="project" value="UniProtKB-KW"/>
</dbReference>
<comment type="caution">
    <text evidence="10">The sequence shown here is derived from an EMBL/GenBank/DDBJ whole genome shotgun (WGS) entry which is preliminary data.</text>
</comment>
<keyword evidence="4" id="KW-0223">Dioxygenase</keyword>
<keyword evidence="3" id="KW-0479">Metal-binding</keyword>
<proteinExistence type="inferred from homology"/>
<dbReference type="PANTHER" id="PTHR46030:SF1">
    <property type="entry name" value="ALPHA-KETOGLUTARATE-DEPENDENT DIOXYGENASE ALKB HOMOLOG 6"/>
    <property type="match status" value="1"/>
</dbReference>
<dbReference type="PANTHER" id="PTHR46030">
    <property type="entry name" value="ALPHA-KETOGLUTARATE-DEPENDENT DIOXYGENASE ALKB HOMOLOG 6"/>
    <property type="match status" value="1"/>
</dbReference>
<evidence type="ECO:0000313" key="10">
    <source>
        <dbReference type="EMBL" id="ESK87336.1"/>
    </source>
</evidence>